<dbReference type="EMBL" id="CP027657">
    <property type="protein sequence ID" value="AVO53204.1"/>
    <property type="molecule type" value="Genomic_DNA"/>
</dbReference>
<organism evidence="6 7">
    <name type="scientific">Ectopseudomonas mendocina</name>
    <name type="common">Pseudomonas mendocina</name>
    <dbReference type="NCBI Taxonomy" id="300"/>
    <lineage>
        <taxon>Bacteria</taxon>
        <taxon>Pseudomonadati</taxon>
        <taxon>Pseudomonadota</taxon>
        <taxon>Gammaproteobacteria</taxon>
        <taxon>Pseudomonadales</taxon>
        <taxon>Pseudomonadaceae</taxon>
        <taxon>Ectopseudomonas</taxon>
    </lineage>
</organism>
<accession>A0A2R3QN90</accession>
<dbReference type="PANTHER" id="PTHR42747:SF4">
    <property type="entry name" value="BLR1330 PROTEIN"/>
    <property type="match status" value="1"/>
</dbReference>
<dbReference type="OrthoDB" id="9778912at2"/>
<keyword evidence="3" id="KW-0288">FMN</keyword>
<comment type="similarity">
    <text evidence="1">Belongs to the nitronate monooxygenase family. NMO class I subfamily.</text>
</comment>
<dbReference type="PANTHER" id="PTHR42747">
    <property type="entry name" value="NITRONATE MONOOXYGENASE-RELATED"/>
    <property type="match status" value="1"/>
</dbReference>
<dbReference type="InterPro" id="IPR004136">
    <property type="entry name" value="NMO"/>
</dbReference>
<reference evidence="6 7" key="1">
    <citation type="submission" date="2018-03" db="EMBL/GenBank/DDBJ databases">
        <title>Complete genome sequence and methylome analysis of Pseudomonas mendocina NEB 698.</title>
        <authorList>
            <person name="Morgan R.D."/>
        </authorList>
    </citation>
    <scope>NUCLEOTIDE SEQUENCE [LARGE SCALE GENOMIC DNA]</scope>
    <source>
        <strain evidence="6 7">NEB698</strain>
    </source>
</reference>
<evidence type="ECO:0000313" key="7">
    <source>
        <dbReference type="Proteomes" id="UP000238327"/>
    </source>
</evidence>
<evidence type="ECO:0000313" key="6">
    <source>
        <dbReference type="EMBL" id="AVO53204.1"/>
    </source>
</evidence>
<name>A0A2R3QN90_ECTME</name>
<dbReference type="Pfam" id="PF03060">
    <property type="entry name" value="NMO"/>
    <property type="match status" value="1"/>
</dbReference>
<evidence type="ECO:0000256" key="2">
    <source>
        <dbReference type="ARBA" id="ARBA00022630"/>
    </source>
</evidence>
<dbReference type="InterPro" id="IPR013785">
    <property type="entry name" value="Aldolase_TIM"/>
</dbReference>
<dbReference type="SUPFAM" id="SSF51412">
    <property type="entry name" value="Inosine monophosphate dehydrogenase (IMPDH)"/>
    <property type="match status" value="1"/>
</dbReference>
<gene>
    <name evidence="6" type="ORF">C7A17_10630</name>
</gene>
<evidence type="ECO:0000256" key="3">
    <source>
        <dbReference type="ARBA" id="ARBA00022643"/>
    </source>
</evidence>
<keyword evidence="2" id="KW-0285">Flavoprotein</keyword>
<evidence type="ECO:0000256" key="4">
    <source>
        <dbReference type="ARBA" id="ARBA00023002"/>
    </source>
</evidence>
<keyword evidence="4" id="KW-0560">Oxidoreductase</keyword>
<protein>
    <submittedName>
        <fullName evidence="6">Nitronate monooxygenase</fullName>
    </submittedName>
</protein>
<dbReference type="Gene3D" id="3.20.20.70">
    <property type="entry name" value="Aldolase class I"/>
    <property type="match status" value="1"/>
</dbReference>
<dbReference type="RefSeq" id="WP_106738003.1">
    <property type="nucleotide sequence ID" value="NZ_CP027657.1"/>
</dbReference>
<evidence type="ECO:0000256" key="1">
    <source>
        <dbReference type="ARBA" id="ARBA00009881"/>
    </source>
</evidence>
<evidence type="ECO:0000256" key="5">
    <source>
        <dbReference type="ARBA" id="ARBA00023033"/>
    </source>
</evidence>
<dbReference type="Proteomes" id="UP000238327">
    <property type="component" value="Chromosome"/>
</dbReference>
<dbReference type="CDD" id="cd04730">
    <property type="entry name" value="NPD_like"/>
    <property type="match status" value="1"/>
</dbReference>
<proteinExistence type="inferred from homology"/>
<dbReference type="GO" id="GO:0018580">
    <property type="term" value="F:nitronate monooxygenase activity"/>
    <property type="evidence" value="ECO:0007669"/>
    <property type="project" value="InterPro"/>
</dbReference>
<keyword evidence="5 6" id="KW-0503">Monooxygenase</keyword>
<sequence length="326" mass="34901">MSAHTPSQHKVLELFASLPVPVLAAPMFLVSGPQLLNACCRAGIIGSMPAPNARTVEILEQWLEQITAEREQAQAAGETLAPWMLNMIVHSTYDRFAAELELVKRFQPPIVSTALGSPKRVLEDVHAYGGVVMADVITPAMARKAADAGVDALILVCNGAGGHTGTNNPFAFVDEVRRFWDGPLGVAGAISNGRDVHAAQVLGYDFAVVGTRLIATHESLVDDDYRQMLVDCHMDDVVLSKAVSGVLANWMRPSMEKAGIDANAEGKASVDFSGNIASANKAWKHVWSAGQGVGQITRPCSVAELVSELVDGYRASLDRPQGHNRR</sequence>
<dbReference type="AlphaFoldDB" id="A0A2R3QN90"/>